<dbReference type="Pfam" id="PF00535">
    <property type="entry name" value="Glycos_transf_2"/>
    <property type="match status" value="1"/>
</dbReference>
<keyword evidence="4" id="KW-1133">Transmembrane helix</keyword>
<dbReference type="InterPro" id="IPR029044">
    <property type="entry name" value="Nucleotide-diphossugar_trans"/>
</dbReference>
<dbReference type="Proteomes" id="UP000197535">
    <property type="component" value="Unassembled WGS sequence"/>
</dbReference>
<evidence type="ECO:0000256" key="4">
    <source>
        <dbReference type="SAM" id="Phobius"/>
    </source>
</evidence>
<comment type="caution">
    <text evidence="6">The sequence shown here is derived from an EMBL/GenBank/DDBJ whole genome shotgun (WGS) entry which is preliminary data.</text>
</comment>
<dbReference type="PANTHER" id="PTHR43630">
    <property type="entry name" value="POLY-BETA-1,6-N-ACETYL-D-GLUCOSAMINE SYNTHASE"/>
    <property type="match status" value="1"/>
</dbReference>
<keyword evidence="7" id="KW-1185">Reference proteome</keyword>
<proteinExistence type="inferred from homology"/>
<evidence type="ECO:0000256" key="3">
    <source>
        <dbReference type="ARBA" id="ARBA00022679"/>
    </source>
</evidence>
<gene>
    <name evidence="6" type="ORF">AYR66_17500</name>
</gene>
<name>A0A254TEE1_9BURK</name>
<keyword evidence="4" id="KW-0472">Membrane</keyword>
<dbReference type="EMBL" id="LSTO01000001">
    <property type="protein sequence ID" value="OWW21000.1"/>
    <property type="molecule type" value="Genomic_DNA"/>
</dbReference>
<dbReference type="CDD" id="cd06423">
    <property type="entry name" value="CESA_like"/>
    <property type="match status" value="1"/>
</dbReference>
<evidence type="ECO:0000313" key="7">
    <source>
        <dbReference type="Proteomes" id="UP000197535"/>
    </source>
</evidence>
<dbReference type="Gene3D" id="3.90.550.10">
    <property type="entry name" value="Spore Coat Polysaccharide Biosynthesis Protein SpsA, Chain A"/>
    <property type="match status" value="1"/>
</dbReference>
<dbReference type="InterPro" id="IPR001173">
    <property type="entry name" value="Glyco_trans_2-like"/>
</dbReference>
<dbReference type="RefSeq" id="WP_088707853.1">
    <property type="nucleotide sequence ID" value="NZ_LSTO01000001.1"/>
</dbReference>
<feature type="transmembrane region" description="Helical" evidence="4">
    <location>
        <begin position="12"/>
        <end position="35"/>
    </location>
</feature>
<evidence type="ECO:0000313" key="6">
    <source>
        <dbReference type="EMBL" id="OWW21000.1"/>
    </source>
</evidence>
<dbReference type="GO" id="GO:0016757">
    <property type="term" value="F:glycosyltransferase activity"/>
    <property type="evidence" value="ECO:0007669"/>
    <property type="project" value="UniProtKB-KW"/>
</dbReference>
<organism evidence="6 7">
    <name type="scientific">Noviherbaspirillum denitrificans</name>
    <dbReference type="NCBI Taxonomy" id="1968433"/>
    <lineage>
        <taxon>Bacteria</taxon>
        <taxon>Pseudomonadati</taxon>
        <taxon>Pseudomonadota</taxon>
        <taxon>Betaproteobacteria</taxon>
        <taxon>Burkholderiales</taxon>
        <taxon>Oxalobacteraceae</taxon>
        <taxon>Noviherbaspirillum</taxon>
    </lineage>
</organism>
<feature type="transmembrane region" description="Helical" evidence="4">
    <location>
        <begin position="418"/>
        <end position="437"/>
    </location>
</feature>
<evidence type="ECO:0000256" key="1">
    <source>
        <dbReference type="ARBA" id="ARBA00006739"/>
    </source>
</evidence>
<comment type="similarity">
    <text evidence="1">Belongs to the glycosyltransferase 2 family.</text>
</comment>
<keyword evidence="3 6" id="KW-0808">Transferase</keyword>
<keyword evidence="4" id="KW-0812">Transmembrane</keyword>
<reference evidence="6 7" key="1">
    <citation type="submission" date="2016-02" db="EMBL/GenBank/DDBJ databases">
        <authorList>
            <person name="Wen L."/>
            <person name="He K."/>
            <person name="Yang H."/>
        </authorList>
    </citation>
    <scope>NUCLEOTIDE SEQUENCE [LARGE SCALE GENOMIC DNA]</scope>
    <source>
        <strain evidence="6 7">TSA40</strain>
    </source>
</reference>
<protein>
    <submittedName>
        <fullName evidence="6">Glycosyl transferase</fullName>
    </submittedName>
</protein>
<sequence length="470" mass="53041">MTLHEAIVDFTTWFILVYFILLNGGYLLLNVLSIVSLHRQGQERILDDLPQVYSGLEPPISLLVPAYNEEATIAASVRSMLQLSYSELEIIVINDGSKDGTLEVLKQEFDLVPFPEAFRVRLETKPVNGIFRSTRYPNLRVIDKVNGGKADSLNAGINASRYPLFCGVDADSILQRDSLQRVVKPFLNDATVVATGGTVRVANGCEVNGGFLTRVGLPSNIWALFQVVEYLRAFLFGRLGWSTVNGMLIISGAFGLFRKEVVIEAGGYRPKTIGEDMELVVRMHRLLRARRQPYRIEFVPDPVCWTEAPEDRKTLRNQRIRWQRGLSESLSANWGLVFSRNGGAPGWLAFPFMLLFEWMGPLVELGGYIFMAVAFCFGWVSWQAFAVFLFVAIGLGILLSASGLLLEEMSFHIYPEPRHLAMLALVVILENFGYRQINSWWRLVGLYRWATEGEASWGAMTRKGNWQRKV</sequence>
<evidence type="ECO:0000259" key="5">
    <source>
        <dbReference type="Pfam" id="PF00535"/>
    </source>
</evidence>
<feature type="domain" description="Glycosyltransferase 2-like" evidence="5">
    <location>
        <begin position="61"/>
        <end position="201"/>
    </location>
</feature>
<feature type="transmembrane region" description="Helical" evidence="4">
    <location>
        <begin position="386"/>
        <end position="406"/>
    </location>
</feature>
<dbReference type="SUPFAM" id="SSF53448">
    <property type="entry name" value="Nucleotide-diphospho-sugar transferases"/>
    <property type="match status" value="1"/>
</dbReference>
<dbReference type="AlphaFoldDB" id="A0A254TEE1"/>
<feature type="transmembrane region" description="Helical" evidence="4">
    <location>
        <begin position="362"/>
        <end position="380"/>
    </location>
</feature>
<dbReference type="OrthoDB" id="9806824at2"/>
<keyword evidence="2" id="KW-0328">Glycosyltransferase</keyword>
<evidence type="ECO:0000256" key="2">
    <source>
        <dbReference type="ARBA" id="ARBA00022676"/>
    </source>
</evidence>
<dbReference type="PANTHER" id="PTHR43630:SF1">
    <property type="entry name" value="POLY-BETA-1,6-N-ACETYL-D-GLUCOSAMINE SYNTHASE"/>
    <property type="match status" value="1"/>
</dbReference>
<accession>A0A254TEE1</accession>